<protein>
    <submittedName>
        <fullName evidence="2">Uncharacterized protein</fullName>
    </submittedName>
</protein>
<dbReference type="AlphaFoldDB" id="A0A1W6K9L4"/>
<keyword evidence="1" id="KW-0732">Signal</keyword>
<evidence type="ECO:0000313" key="3">
    <source>
        <dbReference type="Proteomes" id="UP000193100"/>
    </source>
</evidence>
<evidence type="ECO:0000256" key="1">
    <source>
        <dbReference type="SAM" id="SignalP"/>
    </source>
</evidence>
<dbReference type="GeneID" id="77255967"/>
<organism evidence="2 3">
    <name type="scientific">Marinobacter salarius</name>
    <dbReference type="NCBI Taxonomy" id="1420917"/>
    <lineage>
        <taxon>Bacteria</taxon>
        <taxon>Pseudomonadati</taxon>
        <taxon>Pseudomonadota</taxon>
        <taxon>Gammaproteobacteria</taxon>
        <taxon>Pseudomonadales</taxon>
        <taxon>Marinobacteraceae</taxon>
        <taxon>Marinobacter</taxon>
    </lineage>
</organism>
<reference evidence="2 3" key="1">
    <citation type="submission" date="2017-04" db="EMBL/GenBank/DDBJ databases">
        <title>Genome Sequence of Marinobacter salarius strain SMR5 Isolated from a culture of the Diatom Skeletonema marinoi.</title>
        <authorList>
            <person name="Topel M."/>
            <person name="Pinder M.I.M."/>
            <person name="Johansson O.N."/>
            <person name="Kourtchenko O."/>
            <person name="Godhe A."/>
            <person name="Clarke A.K."/>
        </authorList>
    </citation>
    <scope>NUCLEOTIDE SEQUENCE [LARGE SCALE GENOMIC DNA]</scope>
    <source>
        <strain evidence="2 3">SMR5</strain>
    </source>
</reference>
<dbReference type="EMBL" id="CP020931">
    <property type="protein sequence ID" value="ARM84091.1"/>
    <property type="molecule type" value="Genomic_DNA"/>
</dbReference>
<sequence length="116" mass="12853">MRFYRRLATAGMSLMLTPFMAFANEASNASEAVVSQAADNTVALGVEGINRHTGDDDPGVLYILPWQPPTLPRRSRAELDAGSEELLEPKDPLTLERHRTFRETLNPLLDSTLSLQ</sequence>
<evidence type="ECO:0000313" key="2">
    <source>
        <dbReference type="EMBL" id="ARM84091.1"/>
    </source>
</evidence>
<feature type="chain" id="PRO_5012551923" evidence="1">
    <location>
        <begin position="24"/>
        <end position="116"/>
    </location>
</feature>
<feature type="signal peptide" evidence="1">
    <location>
        <begin position="1"/>
        <end position="23"/>
    </location>
</feature>
<dbReference type="STRING" id="1420917.AU15_15155"/>
<dbReference type="RefSeq" id="WP_085680510.1">
    <property type="nucleotide sequence ID" value="NZ_CP020931.1"/>
</dbReference>
<accession>A0A1W6K9L4</accession>
<dbReference type="Proteomes" id="UP000193100">
    <property type="component" value="Chromosome"/>
</dbReference>
<gene>
    <name evidence="2" type="ORF">MARSALSMR5_02016</name>
</gene>
<name>A0A1W6K9L4_9GAMM</name>
<proteinExistence type="predicted"/>